<dbReference type="PANTHER" id="PTHR15398:SF4">
    <property type="entry name" value="BROMODOMAIN-CONTAINING PROTEIN 8 ISOFORM X1"/>
    <property type="match status" value="1"/>
</dbReference>
<dbReference type="SUPFAM" id="SSF47370">
    <property type="entry name" value="Bromodomain"/>
    <property type="match status" value="1"/>
</dbReference>
<evidence type="ECO:0000313" key="5">
    <source>
        <dbReference type="EMBL" id="KAL3788944.1"/>
    </source>
</evidence>
<dbReference type="InterPro" id="IPR001487">
    <property type="entry name" value="Bromodomain"/>
</dbReference>
<evidence type="ECO:0000256" key="3">
    <source>
        <dbReference type="SAM" id="MobiDB-lite"/>
    </source>
</evidence>
<dbReference type="InterPro" id="IPR036427">
    <property type="entry name" value="Bromodomain-like_sf"/>
</dbReference>
<sequence>MTYIRSYGIHNSTWTPTKKPYPNPSALCSPKHCIDSPPVYRNTNLICKEARACEFALKKEIEVLEAELGIAKDTKKDDVKSNDDDAAQGGNFGLEEPTMISIPQLPLPYQPGGGGSPSKGGVGHINFLSNVDEMLTTEFTPPDRYFTVSAVLGRLKDPMKLPLPPNSVAAIASLGGEETEHVRKRRKMMLEKQQALLDLDKNEIYHRDHSDNTVLLNLWKRISSHRTAMVFRKPVNPAEAPGYTERIGFPIDLSLIRKFIVSRLIKSFASLHQRIGLICHNCVKFNGRESDYAILTREFEDLVDDKIVEAVRAATEAAPAPPAATAAATAAEEPKTANV</sequence>
<evidence type="ECO:0000256" key="1">
    <source>
        <dbReference type="ARBA" id="ARBA00023117"/>
    </source>
</evidence>
<dbReference type="Gene3D" id="1.20.920.10">
    <property type="entry name" value="Bromodomain-like"/>
    <property type="match status" value="1"/>
</dbReference>
<proteinExistence type="predicted"/>
<dbReference type="EMBL" id="JABMIG020000149">
    <property type="protein sequence ID" value="KAL3788944.1"/>
    <property type="molecule type" value="Genomic_DNA"/>
</dbReference>
<protein>
    <recommendedName>
        <fullName evidence="4">Bromo domain-containing protein</fullName>
    </recommendedName>
</protein>
<reference evidence="5 6" key="1">
    <citation type="journal article" date="2020" name="G3 (Bethesda)">
        <title>Improved Reference Genome for Cyclotella cryptica CCMP332, a Model for Cell Wall Morphogenesis, Salinity Adaptation, and Lipid Production in Diatoms (Bacillariophyta).</title>
        <authorList>
            <person name="Roberts W.R."/>
            <person name="Downey K.M."/>
            <person name="Ruck E.C."/>
            <person name="Traller J.C."/>
            <person name="Alverson A.J."/>
        </authorList>
    </citation>
    <scope>NUCLEOTIDE SEQUENCE [LARGE SCALE GENOMIC DNA]</scope>
    <source>
        <strain evidence="5 6">CCMP332</strain>
    </source>
</reference>
<evidence type="ECO:0000313" key="6">
    <source>
        <dbReference type="Proteomes" id="UP001516023"/>
    </source>
</evidence>
<keyword evidence="6" id="KW-1185">Reference proteome</keyword>
<dbReference type="SMART" id="SM00297">
    <property type="entry name" value="BROMO"/>
    <property type="match status" value="1"/>
</dbReference>
<feature type="region of interest" description="Disordered" evidence="3">
    <location>
        <begin position="75"/>
        <end position="95"/>
    </location>
</feature>
<organism evidence="5 6">
    <name type="scientific">Cyclotella cryptica</name>
    <dbReference type="NCBI Taxonomy" id="29204"/>
    <lineage>
        <taxon>Eukaryota</taxon>
        <taxon>Sar</taxon>
        <taxon>Stramenopiles</taxon>
        <taxon>Ochrophyta</taxon>
        <taxon>Bacillariophyta</taxon>
        <taxon>Coscinodiscophyceae</taxon>
        <taxon>Thalassiosirophycidae</taxon>
        <taxon>Stephanodiscales</taxon>
        <taxon>Stephanodiscaceae</taxon>
        <taxon>Cyclotella</taxon>
    </lineage>
</organism>
<gene>
    <name evidence="5" type="ORF">HJC23_000228</name>
</gene>
<evidence type="ECO:0000259" key="4">
    <source>
        <dbReference type="PROSITE" id="PS50014"/>
    </source>
</evidence>
<feature type="compositionally biased region" description="Low complexity" evidence="3">
    <location>
        <begin position="318"/>
        <end position="331"/>
    </location>
</feature>
<feature type="region of interest" description="Disordered" evidence="3">
    <location>
        <begin position="318"/>
        <end position="339"/>
    </location>
</feature>
<dbReference type="CDD" id="cd04369">
    <property type="entry name" value="Bromodomain"/>
    <property type="match status" value="1"/>
</dbReference>
<dbReference type="Pfam" id="PF00439">
    <property type="entry name" value="Bromodomain"/>
    <property type="match status" value="1"/>
</dbReference>
<evidence type="ECO:0000256" key="2">
    <source>
        <dbReference type="PROSITE-ProRule" id="PRU00035"/>
    </source>
</evidence>
<dbReference type="Proteomes" id="UP001516023">
    <property type="component" value="Unassembled WGS sequence"/>
</dbReference>
<dbReference type="PRINTS" id="PR00503">
    <property type="entry name" value="BROMODOMAIN"/>
</dbReference>
<feature type="domain" description="Bromo" evidence="4">
    <location>
        <begin position="223"/>
        <end position="293"/>
    </location>
</feature>
<dbReference type="PROSITE" id="PS50014">
    <property type="entry name" value="BROMODOMAIN_2"/>
    <property type="match status" value="1"/>
</dbReference>
<accession>A0ABD3PMI6</accession>
<dbReference type="AlphaFoldDB" id="A0ABD3PMI6"/>
<comment type="caution">
    <text evidence="5">The sequence shown here is derived from an EMBL/GenBank/DDBJ whole genome shotgun (WGS) entry which is preliminary data.</text>
</comment>
<dbReference type="PANTHER" id="PTHR15398">
    <property type="entry name" value="BROMODOMAIN-CONTAINING PROTEIN 8"/>
    <property type="match status" value="1"/>
</dbReference>
<name>A0ABD3PMI6_9STRA</name>
<keyword evidence="1 2" id="KW-0103">Bromodomain</keyword>